<dbReference type="GO" id="GO:0006696">
    <property type="term" value="P:ergosterol biosynthetic process"/>
    <property type="evidence" value="ECO:0007669"/>
    <property type="project" value="TreeGrafter"/>
</dbReference>
<dbReference type="FunFam" id="1.10.600.10:FF:000023">
    <property type="entry name" value="Squalene synthase"/>
    <property type="match status" value="1"/>
</dbReference>
<organism evidence="6 7">
    <name type="scientific">Steccherinum ochraceum</name>
    <dbReference type="NCBI Taxonomy" id="92696"/>
    <lineage>
        <taxon>Eukaryota</taxon>
        <taxon>Fungi</taxon>
        <taxon>Dikarya</taxon>
        <taxon>Basidiomycota</taxon>
        <taxon>Agaricomycotina</taxon>
        <taxon>Agaricomycetes</taxon>
        <taxon>Polyporales</taxon>
        <taxon>Steccherinaceae</taxon>
        <taxon>Steccherinum</taxon>
    </lineage>
</organism>
<proteinExistence type="inferred from homology"/>
<evidence type="ECO:0000313" key="6">
    <source>
        <dbReference type="EMBL" id="TCD61799.1"/>
    </source>
</evidence>
<dbReference type="InterPro" id="IPR006449">
    <property type="entry name" value="Squal_synth-like"/>
</dbReference>
<dbReference type="InterPro" id="IPR044844">
    <property type="entry name" value="Trans_IPPS_euk-type"/>
</dbReference>
<dbReference type="EMBL" id="RWJN01000429">
    <property type="protein sequence ID" value="TCD61799.1"/>
    <property type="molecule type" value="Genomic_DNA"/>
</dbReference>
<evidence type="ECO:0000256" key="2">
    <source>
        <dbReference type="ARBA" id="ARBA00006251"/>
    </source>
</evidence>
<dbReference type="InterPro" id="IPR033904">
    <property type="entry name" value="Trans_IPPS_HH"/>
</dbReference>
<comment type="cofactor">
    <cofactor evidence="1">
        <name>Mg(2+)</name>
        <dbReference type="ChEBI" id="CHEBI:18420"/>
    </cofactor>
</comment>
<evidence type="ECO:0000256" key="1">
    <source>
        <dbReference type="ARBA" id="ARBA00001946"/>
    </source>
</evidence>
<dbReference type="PROSITE" id="PS51471">
    <property type="entry name" value="FE2OG_OXY"/>
    <property type="match status" value="1"/>
</dbReference>
<dbReference type="GO" id="GO:0005789">
    <property type="term" value="C:endoplasmic reticulum membrane"/>
    <property type="evidence" value="ECO:0007669"/>
    <property type="project" value="TreeGrafter"/>
</dbReference>
<dbReference type="EC" id="2.5.1.21" evidence="3"/>
<evidence type="ECO:0000313" key="7">
    <source>
        <dbReference type="Proteomes" id="UP000292702"/>
    </source>
</evidence>
<dbReference type="NCBIfam" id="TIGR01559">
    <property type="entry name" value="squal_synth"/>
    <property type="match status" value="1"/>
</dbReference>
<dbReference type="Proteomes" id="UP000292702">
    <property type="component" value="Unassembled WGS sequence"/>
</dbReference>
<dbReference type="GO" id="GO:0045338">
    <property type="term" value="P:farnesyl diphosphate metabolic process"/>
    <property type="evidence" value="ECO:0007669"/>
    <property type="project" value="InterPro"/>
</dbReference>
<dbReference type="InterPro" id="IPR005123">
    <property type="entry name" value="Oxoglu/Fe-dep_dioxygenase_dom"/>
</dbReference>
<dbReference type="PANTHER" id="PTHR11626">
    <property type="entry name" value="FARNESYL-DIPHOSPHATE FARNESYLTRANSFERASE"/>
    <property type="match status" value="1"/>
</dbReference>
<keyword evidence="4 6" id="KW-0808">Transferase</keyword>
<dbReference type="PROSITE" id="PS01045">
    <property type="entry name" value="SQUALEN_PHYTOEN_SYN_2"/>
    <property type="match status" value="1"/>
</dbReference>
<dbReference type="InterPro" id="IPR037151">
    <property type="entry name" value="AlkB-like_sf"/>
</dbReference>
<dbReference type="CDD" id="cd00683">
    <property type="entry name" value="Trans_IPPS_HH"/>
    <property type="match status" value="1"/>
</dbReference>
<sequence length="757" mass="86178">MGALSWVALLITHPNEFRILLQYYLWSDQRDVSNKEEWPTTGYDRETMKRCWYFLDMTSRSFSGVIKQLEGDLARVMCLYYLVLRGLDTIEDDMTLPDEKKQKLLRQFHELTLIKGWNFTESGPDEADRQLLVEYQNVVEELQMLSPHYLEVIIAITKKMQVGMADYAHKAQTTGSVYIEKTEEYDLYCHYVAGLVGEGISGLFSASGKEGKFLGQQLELSNSMGLFLQKTNIIRDYREDCDDKRYFWPREIWGSERFGKACGGRPGFKEMSEMWQPGNEKQAQYVQSAMIVNVLNHATDSLDYLRLLRNQSIFNFCAIPQSMAIATLALCFMNPAMFQRNIKIRKAEAAHLIMRSKNPREVANIFREYARKIHAKADPSDPSFIAISVACGKIEQWCEHQYPSFVEMITGSTGVNQRFNPTDPRTPIAEATLDREKNALTEKRRQEYLVKYQDKYSKLARGAAGELTAQELEELEKKQEIQRKKEQKEVLVFAGLLILGVVNLINHRVAGTHIAYYIPNFVSEEEEEYLLRKIRESPQPQWKQLPNRRLQILGGGMSSKNVLVPQDFPPYVANFPDLISRIRSTGAFQSSPHGAPNHIILNEYLPGQGIMPHEDGPSYHPVVATLSLGSHAVFHYYQYKHEPEDPVVSSSTSTAIFTNSQGKSIDKNPLLSMLLEPRSLVITTSDLYTSHLHGIDDVVEDVFGGPEAGTVANAALLGEERVRETVVNGGTLKRETRWSLTCRDVEKVAARITLGKR</sequence>
<dbReference type="SFLD" id="SFLDG01018">
    <property type="entry name" value="Squalene/Phytoene_Synthase_Lik"/>
    <property type="match status" value="1"/>
</dbReference>
<dbReference type="PANTHER" id="PTHR11626:SF2">
    <property type="entry name" value="SQUALENE SYNTHASE"/>
    <property type="match status" value="1"/>
</dbReference>
<dbReference type="AlphaFoldDB" id="A0A4R0RBT4"/>
<dbReference type="STRING" id="92696.A0A4R0RBT4"/>
<feature type="domain" description="Fe2OG dioxygenase" evidence="5">
    <location>
        <begin position="595"/>
        <end position="746"/>
    </location>
</feature>
<reference evidence="6 7" key="1">
    <citation type="submission" date="2018-11" db="EMBL/GenBank/DDBJ databases">
        <title>Genome assembly of Steccherinum ochraceum LE-BIN_3174, the white-rot fungus of the Steccherinaceae family (The Residual Polyporoid clade, Polyporales, Basidiomycota).</title>
        <authorList>
            <person name="Fedorova T.V."/>
            <person name="Glazunova O.A."/>
            <person name="Landesman E.O."/>
            <person name="Moiseenko K.V."/>
            <person name="Psurtseva N.V."/>
            <person name="Savinova O.S."/>
            <person name="Shakhova N.V."/>
            <person name="Tyazhelova T.V."/>
            <person name="Vasina D.V."/>
        </authorList>
    </citation>
    <scope>NUCLEOTIDE SEQUENCE [LARGE SCALE GENOMIC DNA]</scope>
    <source>
        <strain evidence="6 7">LE-BIN_3174</strain>
    </source>
</reference>
<gene>
    <name evidence="6" type="primary">ERG9</name>
    <name evidence="6" type="ORF">EIP91_007885</name>
</gene>
<keyword evidence="7" id="KW-1185">Reference proteome</keyword>
<dbReference type="Gene3D" id="1.10.600.10">
    <property type="entry name" value="Farnesyl Diphosphate Synthase"/>
    <property type="match status" value="1"/>
</dbReference>
<dbReference type="GO" id="GO:0051996">
    <property type="term" value="F:squalene synthase [NAD(P)H] activity"/>
    <property type="evidence" value="ECO:0007669"/>
    <property type="project" value="UniProtKB-EC"/>
</dbReference>
<dbReference type="InterPro" id="IPR002060">
    <property type="entry name" value="Squ/phyt_synthse"/>
</dbReference>
<name>A0A4R0RBT4_9APHY</name>
<dbReference type="InterPro" id="IPR008949">
    <property type="entry name" value="Isoprenoid_synthase_dom_sf"/>
</dbReference>
<evidence type="ECO:0000259" key="5">
    <source>
        <dbReference type="PROSITE" id="PS51471"/>
    </source>
</evidence>
<dbReference type="SUPFAM" id="SSF48576">
    <property type="entry name" value="Terpenoid synthases"/>
    <property type="match status" value="1"/>
</dbReference>
<accession>A0A4R0RBT4</accession>
<dbReference type="SUPFAM" id="SSF51197">
    <property type="entry name" value="Clavaminate synthase-like"/>
    <property type="match status" value="1"/>
</dbReference>
<dbReference type="Pfam" id="PF00494">
    <property type="entry name" value="SQS_PSY"/>
    <property type="match status" value="1"/>
</dbReference>
<dbReference type="OrthoDB" id="431150at2759"/>
<dbReference type="SFLD" id="SFLDS00005">
    <property type="entry name" value="Isoprenoid_Synthase_Type_I"/>
    <property type="match status" value="1"/>
</dbReference>
<dbReference type="Gene3D" id="2.60.120.590">
    <property type="entry name" value="Alpha-ketoglutarate-dependent dioxygenase AlkB-like"/>
    <property type="match status" value="1"/>
</dbReference>
<evidence type="ECO:0000256" key="4">
    <source>
        <dbReference type="ARBA" id="ARBA00022679"/>
    </source>
</evidence>
<protein>
    <recommendedName>
        <fullName evidence="3">squalene synthase</fullName>
        <ecNumber evidence="3">2.5.1.21</ecNumber>
    </recommendedName>
</protein>
<comment type="similarity">
    <text evidence="2">Belongs to the phytoene/squalene synthase family.</text>
</comment>
<comment type="caution">
    <text evidence="6">The sequence shown here is derived from an EMBL/GenBank/DDBJ whole genome shotgun (WGS) entry which is preliminary data.</text>
</comment>
<evidence type="ECO:0000256" key="3">
    <source>
        <dbReference type="ARBA" id="ARBA00012373"/>
    </source>
</evidence>
<dbReference type="InterPro" id="IPR019845">
    <property type="entry name" value="Squalene/phytoene_synthase_CS"/>
</dbReference>